<dbReference type="AlphaFoldDB" id="C5KSI5"/>
<name>C5KSI5_PERM5</name>
<sequence>MLKKPTESKLEGWDRIEAKIKRVDKDVKAYGSLPPVKLSYDALWEQEDRCIEFPFLKDLSTASVESTFSVAKEQLGDRRINMKARTMADKLLIKSTAFLEDSPEVPADQLPCRKNGTLIREVLGSDLPLIKFFFNSHGARPMAPVGPGPWPQWGQAHGP</sequence>
<gene>
    <name evidence="1" type="ORF">Pmar_PMAR027418</name>
</gene>
<organism evidence="2">
    <name type="scientific">Perkinsus marinus (strain ATCC 50983 / TXsc)</name>
    <dbReference type="NCBI Taxonomy" id="423536"/>
    <lineage>
        <taxon>Eukaryota</taxon>
        <taxon>Sar</taxon>
        <taxon>Alveolata</taxon>
        <taxon>Perkinsozoa</taxon>
        <taxon>Perkinsea</taxon>
        <taxon>Perkinsida</taxon>
        <taxon>Perkinsidae</taxon>
        <taxon>Perkinsus</taxon>
    </lineage>
</organism>
<proteinExistence type="predicted"/>
<keyword evidence="2" id="KW-1185">Reference proteome</keyword>
<feature type="non-terminal residue" evidence="1">
    <location>
        <position position="159"/>
    </location>
</feature>
<accession>C5KSI5</accession>
<dbReference type="GeneID" id="9058303"/>
<protein>
    <submittedName>
        <fullName evidence="1">Uncharacterized protein</fullName>
    </submittedName>
</protein>
<dbReference type="EMBL" id="GG676038">
    <property type="protein sequence ID" value="EER12599.1"/>
    <property type="molecule type" value="Genomic_DNA"/>
</dbReference>
<dbReference type="InParanoid" id="C5KSI5"/>
<reference evidence="1 2" key="1">
    <citation type="submission" date="2008-07" db="EMBL/GenBank/DDBJ databases">
        <authorList>
            <person name="El-Sayed N."/>
            <person name="Caler E."/>
            <person name="Inman J."/>
            <person name="Amedeo P."/>
            <person name="Hass B."/>
            <person name="Wortman J."/>
        </authorList>
    </citation>
    <scope>NUCLEOTIDE SEQUENCE [LARGE SCALE GENOMIC DNA]</scope>
    <source>
        <strain evidence="2">ATCC 50983 / TXsc</strain>
    </source>
</reference>
<evidence type="ECO:0000313" key="1">
    <source>
        <dbReference type="EMBL" id="EER12599.1"/>
    </source>
</evidence>
<dbReference type="RefSeq" id="XP_002780804.1">
    <property type="nucleotide sequence ID" value="XM_002780758.1"/>
</dbReference>
<evidence type="ECO:0000313" key="2">
    <source>
        <dbReference type="Proteomes" id="UP000007800"/>
    </source>
</evidence>
<dbReference type="Proteomes" id="UP000007800">
    <property type="component" value="Unassembled WGS sequence"/>
</dbReference>